<keyword evidence="8" id="KW-0297">G-protein coupled receptor</keyword>
<evidence type="ECO:0000256" key="7">
    <source>
        <dbReference type="ARBA" id="ARBA00022989"/>
    </source>
</evidence>
<dbReference type="PANTHER" id="PTHR46216">
    <property type="entry name" value="PROSAPOSIN RECEPTOR GPR37 FAMILY MEMBER"/>
    <property type="match status" value="1"/>
</dbReference>
<dbReference type="GO" id="GO:0042995">
    <property type="term" value="C:cell projection"/>
    <property type="evidence" value="ECO:0007669"/>
    <property type="project" value="UniProtKB-SubCell"/>
</dbReference>
<feature type="transmembrane region" description="Helical" evidence="16">
    <location>
        <begin position="315"/>
        <end position="333"/>
    </location>
</feature>
<keyword evidence="3" id="KW-1003">Cell membrane</keyword>
<evidence type="ECO:0000256" key="1">
    <source>
        <dbReference type="ARBA" id="ARBA00004316"/>
    </source>
</evidence>
<evidence type="ECO:0000256" key="2">
    <source>
        <dbReference type="ARBA" id="ARBA00004651"/>
    </source>
</evidence>
<keyword evidence="5 17" id="KW-0732">Signal</keyword>
<dbReference type="GO" id="GO:0008528">
    <property type="term" value="F:G protein-coupled peptide receptor activity"/>
    <property type="evidence" value="ECO:0007669"/>
    <property type="project" value="TreeGrafter"/>
</dbReference>
<keyword evidence="14" id="KW-0966">Cell projection</keyword>
<evidence type="ECO:0000256" key="11">
    <source>
        <dbReference type="ARBA" id="ARBA00023170"/>
    </source>
</evidence>
<keyword evidence="6" id="KW-0832">Ubl conjugation</keyword>
<feature type="transmembrane region" description="Helical" evidence="16">
    <location>
        <begin position="379"/>
        <end position="401"/>
    </location>
</feature>
<dbReference type="Gene3D" id="1.20.1070.10">
    <property type="entry name" value="Rhodopsin 7-helix transmembrane proteins"/>
    <property type="match status" value="1"/>
</dbReference>
<keyword evidence="4 16" id="KW-0812">Transmembrane</keyword>
<dbReference type="InterPro" id="IPR003909">
    <property type="entry name" value="GPR37_orph"/>
</dbReference>
<keyword evidence="13" id="KW-0807">Transducer</keyword>
<dbReference type="Pfam" id="PF00001">
    <property type="entry name" value="7tm_1"/>
    <property type="match status" value="1"/>
</dbReference>
<feature type="transmembrane region" description="Helical" evidence="16">
    <location>
        <begin position="199"/>
        <end position="225"/>
    </location>
</feature>
<keyword evidence="11" id="KW-0675">Receptor</keyword>
<gene>
    <name evidence="19" type="primary">GPR37</name>
</gene>
<evidence type="ECO:0000256" key="12">
    <source>
        <dbReference type="ARBA" id="ARBA00023180"/>
    </source>
</evidence>
<dbReference type="GO" id="GO:0043410">
    <property type="term" value="P:positive regulation of MAPK cascade"/>
    <property type="evidence" value="ECO:0007669"/>
    <property type="project" value="TreeGrafter"/>
</dbReference>
<feature type="chain" id="PRO_5047279561" evidence="17">
    <location>
        <begin position="23"/>
        <end position="619"/>
    </location>
</feature>
<dbReference type="PRINTS" id="PR01421">
    <property type="entry name" value="GPR37ORPHANR"/>
</dbReference>
<feature type="transmembrane region" description="Helical" evidence="16">
    <location>
        <begin position="472"/>
        <end position="493"/>
    </location>
</feature>
<evidence type="ECO:0000256" key="8">
    <source>
        <dbReference type="ARBA" id="ARBA00023040"/>
    </source>
</evidence>
<dbReference type="GO" id="GO:0005886">
    <property type="term" value="C:plasma membrane"/>
    <property type="evidence" value="ECO:0007669"/>
    <property type="project" value="UniProtKB-SubCell"/>
</dbReference>
<dbReference type="Proteomes" id="UP000694546">
    <property type="component" value="Chromosome 9"/>
</dbReference>
<dbReference type="PANTHER" id="PTHR46216:SF3">
    <property type="entry name" value="PROSAPOSIN RECEPTOR GPR37"/>
    <property type="match status" value="1"/>
</dbReference>
<dbReference type="Ensembl" id="ENSGMOT00000036085.1">
    <property type="protein sequence ID" value="ENSGMOP00000025092.1"/>
    <property type="gene ID" value="ENSGMOG00000032507.1"/>
</dbReference>
<dbReference type="GO" id="GO:0007193">
    <property type="term" value="P:adenylate cyclase-inhibiting G protein-coupled receptor signaling pathway"/>
    <property type="evidence" value="ECO:0007669"/>
    <property type="project" value="TreeGrafter"/>
</dbReference>
<evidence type="ECO:0000256" key="15">
    <source>
        <dbReference type="SAM" id="MobiDB-lite"/>
    </source>
</evidence>
<feature type="compositionally biased region" description="Pro residues" evidence="15">
    <location>
        <begin position="521"/>
        <end position="533"/>
    </location>
</feature>
<feature type="domain" description="G-protein coupled receptors family 1 profile" evidence="18">
    <location>
        <begin position="216"/>
        <end position="492"/>
    </location>
</feature>
<organism evidence="19 20">
    <name type="scientific">Gadus morhua</name>
    <name type="common">Atlantic cod</name>
    <dbReference type="NCBI Taxonomy" id="8049"/>
    <lineage>
        <taxon>Eukaryota</taxon>
        <taxon>Metazoa</taxon>
        <taxon>Chordata</taxon>
        <taxon>Craniata</taxon>
        <taxon>Vertebrata</taxon>
        <taxon>Euteleostomi</taxon>
        <taxon>Actinopterygii</taxon>
        <taxon>Neopterygii</taxon>
        <taxon>Teleostei</taxon>
        <taxon>Neoteleostei</taxon>
        <taxon>Acanthomorphata</taxon>
        <taxon>Zeiogadaria</taxon>
        <taxon>Gadariae</taxon>
        <taxon>Gadiformes</taxon>
        <taxon>Gadoidei</taxon>
        <taxon>Gadidae</taxon>
        <taxon>Gadus</taxon>
    </lineage>
</organism>
<dbReference type="InterPro" id="IPR017452">
    <property type="entry name" value="GPCR_Rhodpsn_7TM"/>
</dbReference>
<keyword evidence="9 16" id="KW-0472">Membrane</keyword>
<sequence length="619" mass="66959">MLLLAVSLLCLLAVGPVQNADAQENPLVRPVRHRAPHEERSGGSRGWRGPHAGLGEGPAAMVTIGEERRGGVKPSGTVVKLLEDTPYTDRHDLIDQILELPTCSDTSAARCRVRRQRVKRDAQSGNSASGSDEIPARRKPPLPLPMGQVQTPATEAGDYEEFTPPDFGDLTPLVPGGRRPKWKPVRNPFYPLSAEACGAYAVMLAAGVIFSTGILCNVALMCIVCHNYHMRSISNALLANLAFWDFLVLFFCLPLVVFHQLTKTWLLGELSCKLVPYLEVASLGVTTFTLCALCIDRLRSAASVQTSYQPVENAASTAAKLAVIWVGALLLALPELLLRQLLTEEGAGLGPGAERCVVRVSTRLPDTLYVLGLTYDGARLWWCFGCYFCLPTLFTIGCSLASARRIRRAQAAVARGNHPNHRNKQQLRAESQMNCAVVALAILYGFCSVPENICNVLSVYLAPGVPPSAMDALHLVSQLLLFLKSAATPVLVFSLCRPFRRAFGDCCCCCWDQCSDAGSDPAPPGDDPAPGPAPGDDHTRHRVDAPATQLELLPLRPPPPPPARNRQALHGRGHALLRSPGQRSKVRLRVVGRCGEMMPRCQEAETAAPGLRARAPRGS</sequence>
<evidence type="ECO:0000256" key="4">
    <source>
        <dbReference type="ARBA" id="ARBA00022692"/>
    </source>
</evidence>
<feature type="region of interest" description="Disordered" evidence="15">
    <location>
        <begin position="520"/>
        <end position="541"/>
    </location>
</feature>
<feature type="region of interest" description="Disordered" evidence="15">
    <location>
        <begin position="31"/>
        <end position="55"/>
    </location>
</feature>
<dbReference type="PROSITE" id="PS50262">
    <property type="entry name" value="G_PROTEIN_RECEP_F1_2"/>
    <property type="match status" value="1"/>
</dbReference>
<dbReference type="GO" id="GO:0036505">
    <property type="term" value="F:prosaposin receptor activity"/>
    <property type="evidence" value="ECO:0007669"/>
    <property type="project" value="TreeGrafter"/>
</dbReference>
<evidence type="ECO:0000313" key="20">
    <source>
        <dbReference type="Proteomes" id="UP000694546"/>
    </source>
</evidence>
<reference evidence="19" key="1">
    <citation type="submission" date="2025-08" db="UniProtKB">
        <authorList>
            <consortium name="Ensembl"/>
        </authorList>
    </citation>
    <scope>IDENTIFICATION</scope>
</reference>
<evidence type="ECO:0000256" key="16">
    <source>
        <dbReference type="SAM" id="Phobius"/>
    </source>
</evidence>
<accession>A0A8C5A2F3</accession>
<feature type="region of interest" description="Disordered" evidence="15">
    <location>
        <begin position="114"/>
        <end position="150"/>
    </location>
</feature>
<dbReference type="AlphaFoldDB" id="A0A8C5A2F3"/>
<dbReference type="GO" id="GO:0043235">
    <property type="term" value="C:receptor complex"/>
    <property type="evidence" value="ECO:0007669"/>
    <property type="project" value="TreeGrafter"/>
</dbReference>
<evidence type="ECO:0000259" key="18">
    <source>
        <dbReference type="PROSITE" id="PS50262"/>
    </source>
</evidence>
<proteinExistence type="predicted"/>
<dbReference type="PRINTS" id="PR00237">
    <property type="entry name" value="GPCRRHODOPSN"/>
</dbReference>
<feature type="transmembrane region" description="Helical" evidence="16">
    <location>
        <begin position="435"/>
        <end position="460"/>
    </location>
</feature>
<reference evidence="19" key="2">
    <citation type="submission" date="2025-09" db="UniProtKB">
        <authorList>
            <consortium name="Ensembl"/>
        </authorList>
    </citation>
    <scope>IDENTIFICATION</scope>
</reference>
<evidence type="ECO:0000256" key="9">
    <source>
        <dbReference type="ARBA" id="ARBA00023136"/>
    </source>
</evidence>
<feature type="signal peptide" evidence="17">
    <location>
        <begin position="1"/>
        <end position="22"/>
    </location>
</feature>
<evidence type="ECO:0000256" key="14">
    <source>
        <dbReference type="ARBA" id="ARBA00023273"/>
    </source>
</evidence>
<keyword evidence="12" id="KW-0325">Glycoprotein</keyword>
<keyword evidence="7 16" id="KW-1133">Transmembrane helix</keyword>
<evidence type="ECO:0000256" key="13">
    <source>
        <dbReference type="ARBA" id="ARBA00023224"/>
    </source>
</evidence>
<keyword evidence="10" id="KW-1015">Disulfide bond</keyword>
<evidence type="ECO:0000256" key="5">
    <source>
        <dbReference type="ARBA" id="ARBA00022729"/>
    </source>
</evidence>
<evidence type="ECO:0000256" key="3">
    <source>
        <dbReference type="ARBA" id="ARBA00022475"/>
    </source>
</evidence>
<evidence type="ECO:0000256" key="6">
    <source>
        <dbReference type="ARBA" id="ARBA00022843"/>
    </source>
</evidence>
<name>A0A8C5A2F3_GADMO</name>
<dbReference type="InterPro" id="IPR000276">
    <property type="entry name" value="GPCR_Rhodpsn"/>
</dbReference>
<evidence type="ECO:0000313" key="19">
    <source>
        <dbReference type="Ensembl" id="ENSGMOP00000025092.1"/>
    </source>
</evidence>
<comment type="subcellular location">
    <subcellularLocation>
        <location evidence="2">Cell membrane</location>
        <topology evidence="2">Multi-pass membrane protein</topology>
    </subcellularLocation>
    <subcellularLocation>
        <location evidence="1">Cell projection</location>
    </subcellularLocation>
</comment>
<feature type="transmembrane region" description="Helical" evidence="16">
    <location>
        <begin position="237"/>
        <end position="257"/>
    </location>
</feature>
<keyword evidence="20" id="KW-1185">Reference proteome</keyword>
<dbReference type="SUPFAM" id="SSF81321">
    <property type="entry name" value="Family A G protein-coupled receptor-like"/>
    <property type="match status" value="1"/>
</dbReference>
<evidence type="ECO:0000256" key="10">
    <source>
        <dbReference type="ARBA" id="ARBA00023157"/>
    </source>
</evidence>
<feature type="transmembrane region" description="Helical" evidence="16">
    <location>
        <begin position="277"/>
        <end position="295"/>
    </location>
</feature>
<dbReference type="GeneTree" id="ENSGT01150000286942"/>
<protein>
    <submittedName>
        <fullName evidence="19">G protein-coupled receptor 37a</fullName>
    </submittedName>
</protein>
<evidence type="ECO:0000256" key="17">
    <source>
        <dbReference type="SAM" id="SignalP"/>
    </source>
</evidence>